<dbReference type="Pfam" id="PF06850">
    <property type="entry name" value="PHB_depo_C"/>
    <property type="match status" value="1"/>
</dbReference>
<evidence type="ECO:0000259" key="1">
    <source>
        <dbReference type="Pfam" id="PF06850"/>
    </source>
</evidence>
<dbReference type="Gene3D" id="3.40.50.1820">
    <property type="entry name" value="alpha/beta hydrolase"/>
    <property type="match status" value="1"/>
</dbReference>
<dbReference type="PANTHER" id="PTHR36837:SF2">
    <property type="entry name" value="POLY(3-HYDROXYALKANOATE) POLYMERASE SUBUNIT PHAC"/>
    <property type="match status" value="1"/>
</dbReference>
<name>A0A9W6LQA8_9HYPH</name>
<dbReference type="Proteomes" id="UP001144323">
    <property type="component" value="Unassembled WGS sequence"/>
</dbReference>
<comment type="caution">
    <text evidence="2">The sequence shown here is derived from an EMBL/GenBank/DDBJ whole genome shotgun (WGS) entry which is preliminary data.</text>
</comment>
<sequence length="350" mass="37616">MPWDNWTRQMWDWPLASLEMWRRALAPDETPQPAPAPWTTPARLALDLSALRLWDFSTGDAGAAVVIVAPFALHDAHIADLAPGHSIVAALRDHGCARLFVVEWKSATQATRNLGVDDLLALLNVAVDDVGAPVDLIGLCQGGWLSLVHAARFPGKTRRLVVVGAPVDVRAAPSALTEPVARTSDAALMSLVGAGGGCVRGAQMTHLWPREADEGARLAEALQIAPPFDEATRQVVAAFRAWDRRVVDLPGRYYCEVFRHLYRENALAAGGFPALGRVVDLRRLDRPLLLLVGESDAIAPPPQALAAGALVCGPVETLSAPCGHLGLFLGRRTIAQQWPRVAAWLNKEAG</sequence>
<dbReference type="RefSeq" id="WP_281799608.1">
    <property type="nucleotide sequence ID" value="NZ_BSEC01000001.1"/>
</dbReference>
<dbReference type="PANTHER" id="PTHR36837">
    <property type="entry name" value="POLY(3-HYDROXYALKANOATE) POLYMERASE SUBUNIT PHAC"/>
    <property type="match status" value="1"/>
</dbReference>
<protein>
    <recommendedName>
        <fullName evidence="1">PHB de-polymerase C-terminal domain-containing protein</fullName>
    </recommendedName>
</protein>
<gene>
    <name evidence="2" type="ORF">LMG27198_00360</name>
</gene>
<dbReference type="AlphaFoldDB" id="A0A9W6LQA8"/>
<accession>A0A9W6LQA8</accession>
<dbReference type="SUPFAM" id="SSF53474">
    <property type="entry name" value="alpha/beta-Hydrolases"/>
    <property type="match status" value="1"/>
</dbReference>
<dbReference type="InterPro" id="IPR009656">
    <property type="entry name" value="PHB_depo_C"/>
</dbReference>
<organism evidence="2 3">
    <name type="scientific">Methylocystis echinoides</name>
    <dbReference type="NCBI Taxonomy" id="29468"/>
    <lineage>
        <taxon>Bacteria</taxon>
        <taxon>Pseudomonadati</taxon>
        <taxon>Pseudomonadota</taxon>
        <taxon>Alphaproteobacteria</taxon>
        <taxon>Hyphomicrobiales</taxon>
        <taxon>Methylocystaceae</taxon>
        <taxon>Methylocystis</taxon>
    </lineage>
</organism>
<evidence type="ECO:0000313" key="2">
    <source>
        <dbReference type="EMBL" id="GLI91044.1"/>
    </source>
</evidence>
<dbReference type="EMBL" id="BSEC01000001">
    <property type="protein sequence ID" value="GLI91044.1"/>
    <property type="molecule type" value="Genomic_DNA"/>
</dbReference>
<evidence type="ECO:0000313" key="3">
    <source>
        <dbReference type="Proteomes" id="UP001144323"/>
    </source>
</evidence>
<keyword evidence="3" id="KW-1185">Reference proteome</keyword>
<dbReference type="InterPro" id="IPR029058">
    <property type="entry name" value="AB_hydrolase_fold"/>
</dbReference>
<dbReference type="InterPro" id="IPR051321">
    <property type="entry name" value="PHA/PHB_synthase"/>
</dbReference>
<reference evidence="2" key="1">
    <citation type="journal article" date="2023" name="Int. J. Syst. Evol. Microbiol.">
        <title>Methylocystis iwaonis sp. nov., a type II methane-oxidizing bacterium from surface soil of a rice paddy field in Japan, and emended description of the genus Methylocystis (ex Whittenbury et al. 1970) Bowman et al. 1993.</title>
        <authorList>
            <person name="Kaise H."/>
            <person name="Sawadogo J.B."/>
            <person name="Alam M.S."/>
            <person name="Ueno C."/>
            <person name="Dianou D."/>
            <person name="Shinjo R."/>
            <person name="Asakawa S."/>
        </authorList>
    </citation>
    <scope>NUCLEOTIDE SEQUENCE</scope>
    <source>
        <strain evidence="2">LMG27198</strain>
    </source>
</reference>
<proteinExistence type="predicted"/>
<feature type="domain" description="PHB de-polymerase C-terminal" evidence="1">
    <location>
        <begin position="245"/>
        <end position="347"/>
    </location>
</feature>